<keyword evidence="2" id="KW-0540">Nuclease</keyword>
<evidence type="ECO:0000313" key="5">
    <source>
        <dbReference type="EMBL" id="ATE85748.1"/>
    </source>
</evidence>
<dbReference type="Gene3D" id="3.40.1350.10">
    <property type="match status" value="1"/>
</dbReference>
<dbReference type="GO" id="GO:0003676">
    <property type="term" value="F:nucleic acid binding"/>
    <property type="evidence" value="ECO:0007669"/>
    <property type="project" value="InterPro"/>
</dbReference>
<reference evidence="5 6" key="1">
    <citation type="submission" date="2017-05" db="EMBL/GenBank/DDBJ databases">
        <title>The isolation and characterization of 16 novel Shigella-infecting phages from the environment.</title>
        <authorList>
            <person name="Doore S.M."/>
            <person name="Schrad J.R."/>
            <person name="Dover J.A."/>
            <person name="Parent K.N."/>
        </authorList>
    </citation>
    <scope>NUCLEOTIDE SEQUENCE [LARGE SCALE GENOMIC DNA]</scope>
</reference>
<keyword evidence="6" id="KW-1185">Reference proteome</keyword>
<dbReference type="EMBL" id="MF158039">
    <property type="protein sequence ID" value="ATE85748.1"/>
    <property type="molecule type" value="Genomic_DNA"/>
</dbReference>
<evidence type="ECO:0000256" key="1">
    <source>
        <dbReference type="ARBA" id="ARBA00001946"/>
    </source>
</evidence>
<comment type="cofactor">
    <cofactor evidence="1">
        <name>Mg(2+)</name>
        <dbReference type="ChEBI" id="CHEBI:18420"/>
    </cofactor>
</comment>
<accession>A0A291AXN0</accession>
<dbReference type="InterPro" id="IPR011856">
    <property type="entry name" value="tRNA_endonuc-like_dom_sf"/>
</dbReference>
<dbReference type="Pfam" id="PF08774">
    <property type="entry name" value="VRR_NUC"/>
    <property type="match status" value="1"/>
</dbReference>
<dbReference type="GO" id="GO:0016788">
    <property type="term" value="F:hydrolase activity, acting on ester bonds"/>
    <property type="evidence" value="ECO:0007669"/>
    <property type="project" value="InterPro"/>
</dbReference>
<evidence type="ECO:0000313" key="6">
    <source>
        <dbReference type="Proteomes" id="UP000222681"/>
    </source>
</evidence>
<dbReference type="GO" id="GO:0004518">
    <property type="term" value="F:nuclease activity"/>
    <property type="evidence" value="ECO:0007669"/>
    <property type="project" value="UniProtKB-KW"/>
</dbReference>
<organism evidence="5 6">
    <name type="scientific">Shigella phage Sf12</name>
    <dbReference type="NCBI Taxonomy" id="2024315"/>
    <lineage>
        <taxon>Viruses</taxon>
        <taxon>Duplodnaviria</taxon>
        <taxon>Heunggongvirae</taxon>
        <taxon>Uroviricota</taxon>
        <taxon>Caudoviricetes</taxon>
        <taxon>Drexlerviridae</taxon>
        <taxon>Rogunavirinae</taxon>
        <taxon>Eastlansingvirus</taxon>
        <taxon>Eastlansingvirus Sf12</taxon>
    </lineage>
</organism>
<dbReference type="Proteomes" id="UP000222681">
    <property type="component" value="Segment"/>
</dbReference>
<feature type="domain" description="VRR-NUC" evidence="4">
    <location>
        <begin position="40"/>
        <end position="113"/>
    </location>
</feature>
<keyword evidence="3" id="KW-0378">Hydrolase</keyword>
<name>A0A291AXN0_9CAUD</name>
<protein>
    <submittedName>
        <fullName evidence="5">VRR-NUC domain-containing protein</fullName>
    </submittedName>
</protein>
<dbReference type="InterPro" id="IPR014883">
    <property type="entry name" value="VRR_NUC"/>
</dbReference>
<gene>
    <name evidence="5" type="ORF">Sf12_gp22</name>
</gene>
<evidence type="ECO:0000256" key="2">
    <source>
        <dbReference type="ARBA" id="ARBA00022722"/>
    </source>
</evidence>
<evidence type="ECO:0000256" key="3">
    <source>
        <dbReference type="ARBA" id="ARBA00022801"/>
    </source>
</evidence>
<sequence>MSVKIFLDKKSEDKSKECIHQTNSIAWVRHNHPEIFAWHVKNEGLKSIGTAMKDKQEGVIKGVSDILLIGPNGFAAIELKRAIKSDSKVSNEQKEFLEKVSETGGYAAICYGFEMFKLAIEDYLSNSTNC</sequence>
<evidence type="ECO:0000259" key="4">
    <source>
        <dbReference type="Pfam" id="PF08774"/>
    </source>
</evidence>
<proteinExistence type="predicted"/>